<dbReference type="AlphaFoldDB" id="A0A927M7W0"/>
<gene>
    <name evidence="1" type="ORF">H4W31_005260</name>
</gene>
<accession>A0A927M7W0</accession>
<evidence type="ECO:0000313" key="2">
    <source>
        <dbReference type="Proteomes" id="UP000649753"/>
    </source>
</evidence>
<comment type="caution">
    <text evidence="1">The sequence shown here is derived from an EMBL/GenBank/DDBJ whole genome shotgun (WGS) entry which is preliminary data.</text>
</comment>
<dbReference type="EMBL" id="JADBEB010000001">
    <property type="protein sequence ID" value="MBE1489622.1"/>
    <property type="molecule type" value="Genomic_DNA"/>
</dbReference>
<protein>
    <submittedName>
        <fullName evidence="1">Uncharacterized protein</fullName>
    </submittedName>
</protein>
<dbReference type="RefSeq" id="WP_192769066.1">
    <property type="nucleotide sequence ID" value="NZ_JADBEB010000001.1"/>
</dbReference>
<evidence type="ECO:0000313" key="1">
    <source>
        <dbReference type="EMBL" id="MBE1489622.1"/>
    </source>
</evidence>
<dbReference type="Proteomes" id="UP000649753">
    <property type="component" value="Unassembled WGS sequence"/>
</dbReference>
<name>A0A927M7W0_9ACTN</name>
<proteinExistence type="predicted"/>
<reference evidence="1" key="1">
    <citation type="submission" date="2020-10" db="EMBL/GenBank/DDBJ databases">
        <title>Sequencing the genomes of 1000 actinobacteria strains.</title>
        <authorList>
            <person name="Klenk H.-P."/>
        </authorList>
    </citation>
    <scope>NUCLEOTIDE SEQUENCE</scope>
    <source>
        <strain evidence="1">DSM 46832</strain>
    </source>
</reference>
<organism evidence="1 2">
    <name type="scientific">Plantactinospora soyae</name>
    <dbReference type="NCBI Taxonomy" id="1544732"/>
    <lineage>
        <taxon>Bacteria</taxon>
        <taxon>Bacillati</taxon>
        <taxon>Actinomycetota</taxon>
        <taxon>Actinomycetes</taxon>
        <taxon>Micromonosporales</taxon>
        <taxon>Micromonosporaceae</taxon>
        <taxon>Plantactinospora</taxon>
    </lineage>
</organism>
<sequence>MDRNVVKVLLAAWERPDFRAGLRHLIDLDEVTSLLAALAVDDHDDEVRRRAMELLRSALETAEIRGAVLLLIETDDIRHSLAAAISDNLADRSGLASSIRSALDDPAVRAEIRDALESQGMRTLVWKTAEDEFRGRRLTLVREATLLLLRHRPARRLVWALKRHGVIRELRRRPALT</sequence>
<keyword evidence="2" id="KW-1185">Reference proteome</keyword>